<dbReference type="EMBL" id="CAEZYI010000025">
    <property type="protein sequence ID" value="CAB4719240.1"/>
    <property type="molecule type" value="Genomic_DNA"/>
</dbReference>
<evidence type="ECO:0000313" key="3">
    <source>
        <dbReference type="EMBL" id="CAB4838798.1"/>
    </source>
</evidence>
<dbReference type="AlphaFoldDB" id="A0A6J7B326"/>
<dbReference type="EMBL" id="CAFBRA010000075">
    <property type="protein sequence ID" value="CAB5076471.1"/>
    <property type="molecule type" value="Genomic_DNA"/>
</dbReference>
<protein>
    <submittedName>
        <fullName evidence="3">Unannotated protein</fullName>
    </submittedName>
</protein>
<reference evidence="3" key="1">
    <citation type="submission" date="2020-05" db="EMBL/GenBank/DDBJ databases">
        <authorList>
            <person name="Chiriac C."/>
            <person name="Salcher M."/>
            <person name="Ghai R."/>
            <person name="Kavagutti S V."/>
        </authorList>
    </citation>
    <scope>NUCLEOTIDE SEQUENCE</scope>
</reference>
<dbReference type="EMBL" id="CAFAAA010000040">
    <property type="protein sequence ID" value="CAB4785533.1"/>
    <property type="molecule type" value="Genomic_DNA"/>
</dbReference>
<evidence type="ECO:0000313" key="1">
    <source>
        <dbReference type="EMBL" id="CAB4719240.1"/>
    </source>
</evidence>
<evidence type="ECO:0000313" key="4">
    <source>
        <dbReference type="EMBL" id="CAB5076471.1"/>
    </source>
</evidence>
<accession>A0A6J7B326</accession>
<name>A0A6J7B326_9ZZZZ</name>
<evidence type="ECO:0000313" key="2">
    <source>
        <dbReference type="EMBL" id="CAB4785533.1"/>
    </source>
</evidence>
<proteinExistence type="predicted"/>
<organism evidence="3">
    <name type="scientific">freshwater metagenome</name>
    <dbReference type="NCBI Taxonomy" id="449393"/>
    <lineage>
        <taxon>unclassified sequences</taxon>
        <taxon>metagenomes</taxon>
        <taxon>ecological metagenomes</taxon>
    </lineage>
</organism>
<dbReference type="EMBL" id="CAFARE010000035">
    <property type="protein sequence ID" value="CAB4838798.1"/>
    <property type="molecule type" value="Genomic_DNA"/>
</dbReference>
<sequence length="91" mass="10443">MSKTPENPQDDGSDEIELMRSEFDSIIEGLSLDESSPSSFLEDLDRIDEADRFIAPIVPRQNLRSTFFSAKNAITRWFNRRDHDDDDGAHI</sequence>
<gene>
    <name evidence="1" type="ORF">UFOPK2662_00595</name>
    <name evidence="2" type="ORF">UFOPK2942_01039</name>
    <name evidence="3" type="ORF">UFOPK3232_00936</name>
    <name evidence="4" type="ORF">UFOPK4382_01018</name>
</gene>